<evidence type="ECO:0000256" key="1">
    <source>
        <dbReference type="PROSITE-ProRule" id="PRU00047"/>
    </source>
</evidence>
<name>A0AAD8S1P3_LOLMU</name>
<organism evidence="4 5">
    <name type="scientific">Lolium multiflorum</name>
    <name type="common">Italian ryegrass</name>
    <name type="synonym">Lolium perenne subsp. multiflorum</name>
    <dbReference type="NCBI Taxonomy" id="4521"/>
    <lineage>
        <taxon>Eukaryota</taxon>
        <taxon>Viridiplantae</taxon>
        <taxon>Streptophyta</taxon>
        <taxon>Embryophyta</taxon>
        <taxon>Tracheophyta</taxon>
        <taxon>Spermatophyta</taxon>
        <taxon>Magnoliopsida</taxon>
        <taxon>Liliopsida</taxon>
        <taxon>Poales</taxon>
        <taxon>Poaceae</taxon>
        <taxon>BOP clade</taxon>
        <taxon>Pooideae</taxon>
        <taxon>Poodae</taxon>
        <taxon>Poeae</taxon>
        <taxon>Poeae Chloroplast Group 2 (Poeae type)</taxon>
        <taxon>Loliodinae</taxon>
        <taxon>Loliinae</taxon>
        <taxon>Lolium</taxon>
    </lineage>
</organism>
<feature type="region of interest" description="Disordered" evidence="2">
    <location>
        <begin position="376"/>
        <end position="499"/>
    </location>
</feature>
<evidence type="ECO:0000259" key="3">
    <source>
        <dbReference type="PROSITE" id="PS50158"/>
    </source>
</evidence>
<feature type="region of interest" description="Disordered" evidence="2">
    <location>
        <begin position="1"/>
        <end position="58"/>
    </location>
</feature>
<feature type="domain" description="CCHC-type" evidence="3">
    <location>
        <begin position="109"/>
        <end position="124"/>
    </location>
</feature>
<dbReference type="SMART" id="SM00343">
    <property type="entry name" value="ZnF_C2HC"/>
    <property type="match status" value="2"/>
</dbReference>
<dbReference type="PANTHER" id="PTHR33087">
    <property type="entry name" value="OS07G0539200 PROTEIN"/>
    <property type="match status" value="1"/>
</dbReference>
<feature type="compositionally biased region" description="Basic residues" evidence="2">
    <location>
        <begin position="21"/>
        <end position="39"/>
    </location>
</feature>
<keyword evidence="1" id="KW-0863">Zinc-finger</keyword>
<evidence type="ECO:0000256" key="2">
    <source>
        <dbReference type="SAM" id="MobiDB-lite"/>
    </source>
</evidence>
<dbReference type="EMBL" id="JAUUTY010000004">
    <property type="protein sequence ID" value="KAK1642372.1"/>
    <property type="molecule type" value="Genomic_DNA"/>
</dbReference>
<feature type="region of interest" description="Disordered" evidence="2">
    <location>
        <begin position="165"/>
        <end position="204"/>
    </location>
</feature>
<gene>
    <name evidence="4" type="ORF">QYE76_060177</name>
</gene>
<dbReference type="GO" id="GO:0003676">
    <property type="term" value="F:nucleic acid binding"/>
    <property type="evidence" value="ECO:0007669"/>
    <property type="project" value="InterPro"/>
</dbReference>
<dbReference type="InterPro" id="IPR001878">
    <property type="entry name" value="Znf_CCHC"/>
</dbReference>
<keyword evidence="5" id="KW-1185">Reference proteome</keyword>
<keyword evidence="1" id="KW-0862">Zinc</keyword>
<evidence type="ECO:0000313" key="5">
    <source>
        <dbReference type="Proteomes" id="UP001231189"/>
    </source>
</evidence>
<evidence type="ECO:0000313" key="4">
    <source>
        <dbReference type="EMBL" id="KAK1642372.1"/>
    </source>
</evidence>
<dbReference type="Proteomes" id="UP001231189">
    <property type="component" value="Unassembled WGS sequence"/>
</dbReference>
<feature type="compositionally biased region" description="Pro residues" evidence="2">
    <location>
        <begin position="42"/>
        <end position="55"/>
    </location>
</feature>
<protein>
    <recommendedName>
        <fullName evidence="3">CCHC-type domain-containing protein</fullName>
    </recommendedName>
</protein>
<dbReference type="PANTHER" id="PTHR33087:SF31">
    <property type="entry name" value="OS06G0482850 PROTEIN"/>
    <property type="match status" value="1"/>
</dbReference>
<dbReference type="InterPro" id="IPR053253">
    <property type="entry name" value="Sex_diff_modulator"/>
</dbReference>
<feature type="compositionally biased region" description="Basic residues" evidence="2">
    <location>
        <begin position="410"/>
        <end position="425"/>
    </location>
</feature>
<dbReference type="InterPro" id="IPR036875">
    <property type="entry name" value="Znf_CCHC_sf"/>
</dbReference>
<feature type="compositionally biased region" description="Basic and acidic residues" evidence="2">
    <location>
        <begin position="395"/>
        <end position="409"/>
    </location>
</feature>
<comment type="caution">
    <text evidence="4">The sequence shown here is derived from an EMBL/GenBank/DDBJ whole genome shotgun (WGS) entry which is preliminary data.</text>
</comment>
<dbReference type="AlphaFoldDB" id="A0AAD8S1P3"/>
<sequence>MAPPRAPPPAPAATWLAPHRALPRPPRRCRRSPRLPRRPRPAEPPPPPPPPPPRAPDLALKFTAPPTPRRMDQMLMVGSSPGARTTSAAALALAALEPSSAGAVEAGLCFRCLEAGHSVRDCPNEIRCRRCLLSGHGTRGCTQEQWAHDCARARLMVQGGVPRMADARPAARNPPPPPPPPTHASPTHAPPVAAAAPSTDPDDPVRVIISRSVEIEESERMLQRAFVATITGTRPEVSVDQVEALLCASFELVVDEFSVMLHRPEDFLILFHSKATSDRVSGEHFVSDPSFSLLLRPWCKLAHADLGRLDHRLHPRTRSRADLATFRLTARTSDPRCIRRRAVLEIVELIPARQHTDPPTLRTLKYPIAIRRADPIDADAATPPVHPTAGDDDANGGRDGADHGNDSTRHGRQRRRGHGRKRRRSGSAQDGCADGVAVDSAGWTGASHTLRTDGVAIDGGWGHGRRSRPGPDKLRSLDPCPGQRGPRRPRRRAKKGKRR</sequence>
<keyword evidence="1" id="KW-0479">Metal-binding</keyword>
<feature type="compositionally biased region" description="Pro residues" evidence="2">
    <location>
        <begin position="1"/>
        <end position="11"/>
    </location>
</feature>
<dbReference type="PROSITE" id="PS50158">
    <property type="entry name" value="ZF_CCHC"/>
    <property type="match status" value="1"/>
</dbReference>
<accession>A0AAD8S1P3</accession>
<feature type="compositionally biased region" description="Low complexity" evidence="2">
    <location>
        <begin position="184"/>
        <end position="199"/>
    </location>
</feature>
<reference evidence="4" key="1">
    <citation type="submission" date="2023-07" db="EMBL/GenBank/DDBJ databases">
        <title>A chromosome-level genome assembly of Lolium multiflorum.</title>
        <authorList>
            <person name="Chen Y."/>
            <person name="Copetti D."/>
            <person name="Kolliker R."/>
            <person name="Studer B."/>
        </authorList>
    </citation>
    <scope>NUCLEOTIDE SEQUENCE</scope>
    <source>
        <strain evidence="4">02402/16</strain>
        <tissue evidence="4">Leaf</tissue>
    </source>
</reference>
<dbReference type="Gene3D" id="4.10.60.10">
    <property type="entry name" value="Zinc finger, CCHC-type"/>
    <property type="match status" value="1"/>
</dbReference>
<feature type="compositionally biased region" description="Pro residues" evidence="2">
    <location>
        <begin position="172"/>
        <end position="183"/>
    </location>
</feature>
<dbReference type="GO" id="GO:0008270">
    <property type="term" value="F:zinc ion binding"/>
    <property type="evidence" value="ECO:0007669"/>
    <property type="project" value="UniProtKB-KW"/>
</dbReference>
<dbReference type="SUPFAM" id="SSF57756">
    <property type="entry name" value="Retrovirus zinc finger-like domains"/>
    <property type="match status" value="1"/>
</dbReference>
<feature type="compositionally biased region" description="Basic residues" evidence="2">
    <location>
        <begin position="485"/>
        <end position="499"/>
    </location>
</feature>
<proteinExistence type="predicted"/>